<organism evidence="16 17">
    <name type="scientific">Digitaria exilis</name>
    <dbReference type="NCBI Taxonomy" id="1010633"/>
    <lineage>
        <taxon>Eukaryota</taxon>
        <taxon>Viridiplantae</taxon>
        <taxon>Streptophyta</taxon>
        <taxon>Embryophyta</taxon>
        <taxon>Tracheophyta</taxon>
        <taxon>Spermatophyta</taxon>
        <taxon>Magnoliopsida</taxon>
        <taxon>Liliopsida</taxon>
        <taxon>Poales</taxon>
        <taxon>Poaceae</taxon>
        <taxon>PACMAD clade</taxon>
        <taxon>Panicoideae</taxon>
        <taxon>Panicodae</taxon>
        <taxon>Paniceae</taxon>
        <taxon>Anthephorinae</taxon>
        <taxon>Digitaria</taxon>
    </lineage>
</organism>
<dbReference type="Pfam" id="PF01657">
    <property type="entry name" value="Stress-antifung"/>
    <property type="match status" value="2"/>
</dbReference>
<evidence type="ECO:0000256" key="8">
    <source>
        <dbReference type="ARBA" id="ARBA00022949"/>
    </source>
</evidence>
<evidence type="ECO:0000256" key="3">
    <source>
        <dbReference type="ARBA" id="ARBA00022475"/>
    </source>
</evidence>
<dbReference type="InterPro" id="IPR051378">
    <property type="entry name" value="Cell2Cell_Antifungal"/>
</dbReference>
<dbReference type="Gene3D" id="3.30.430.20">
    <property type="entry name" value="Gnk2 domain, C-X8-C-X2-C motif"/>
    <property type="match status" value="2"/>
</dbReference>
<keyword evidence="10" id="KW-0472">Membrane</keyword>
<comment type="similarity">
    <text evidence="13">Belongs to the cysteine-rich repeat secretory protein family. Plasmodesmata-located proteins (PDLD) subfamily.</text>
</comment>
<gene>
    <name evidence="16" type="ORF">HU200_031466</name>
</gene>
<evidence type="ECO:0000313" key="17">
    <source>
        <dbReference type="Proteomes" id="UP000636709"/>
    </source>
</evidence>
<keyword evidence="11" id="KW-1015">Disulfide bond</keyword>
<dbReference type="GO" id="GO:0009506">
    <property type="term" value="C:plasmodesma"/>
    <property type="evidence" value="ECO:0007669"/>
    <property type="project" value="UniProtKB-SubCell"/>
</dbReference>
<dbReference type="GO" id="GO:0005886">
    <property type="term" value="C:plasma membrane"/>
    <property type="evidence" value="ECO:0007669"/>
    <property type="project" value="UniProtKB-SubCell"/>
</dbReference>
<evidence type="ECO:0000256" key="2">
    <source>
        <dbReference type="ARBA" id="ARBA00022448"/>
    </source>
</evidence>
<keyword evidence="2" id="KW-0813">Transport</keyword>
<evidence type="ECO:0000256" key="6">
    <source>
        <dbReference type="ARBA" id="ARBA00022729"/>
    </source>
</evidence>
<dbReference type="AlphaFoldDB" id="A0A835EPX2"/>
<feature type="region of interest" description="Disordered" evidence="14">
    <location>
        <begin position="25"/>
        <end position="46"/>
    </location>
</feature>
<evidence type="ECO:0000256" key="13">
    <source>
        <dbReference type="ARBA" id="ARBA00038393"/>
    </source>
</evidence>
<dbReference type="PROSITE" id="PS51473">
    <property type="entry name" value="GNK2"/>
    <property type="match status" value="2"/>
</dbReference>
<evidence type="ECO:0000259" key="15">
    <source>
        <dbReference type="PROSITE" id="PS51473"/>
    </source>
</evidence>
<proteinExistence type="inferred from homology"/>
<dbReference type="InterPro" id="IPR038408">
    <property type="entry name" value="GNK2_sf"/>
</dbReference>
<comment type="subcellular location">
    <subcellularLocation>
        <location evidence="12">Cell junction</location>
        <location evidence="12">Plasmodesma</location>
    </subcellularLocation>
    <subcellularLocation>
        <location evidence="1">Cell membrane</location>
        <topology evidence="1">Single-pass type I membrane protein</topology>
    </subcellularLocation>
</comment>
<feature type="domain" description="Gnk2-homologous" evidence="15">
    <location>
        <begin position="313"/>
        <end position="414"/>
    </location>
</feature>
<evidence type="ECO:0000256" key="1">
    <source>
        <dbReference type="ARBA" id="ARBA00004251"/>
    </source>
</evidence>
<dbReference type="CDD" id="cd23509">
    <property type="entry name" value="Gnk2-like"/>
    <property type="match status" value="2"/>
</dbReference>
<dbReference type="EMBL" id="JACEFO010001776">
    <property type="protein sequence ID" value="KAF8703985.1"/>
    <property type="molecule type" value="Genomic_DNA"/>
</dbReference>
<dbReference type="OrthoDB" id="1097929at2759"/>
<evidence type="ECO:0000256" key="5">
    <source>
        <dbReference type="ARBA" id="ARBA00022692"/>
    </source>
</evidence>
<keyword evidence="4" id="KW-0945">Host-virus interaction</keyword>
<dbReference type="InterPro" id="IPR002902">
    <property type="entry name" value="GNK2"/>
</dbReference>
<sequence>MLALDTSTPPSSPGACQVAAETAEAIAQSTLPHDRVMDPTPVPPAKKTIVRCADTSHQITRSNEMVKPAIPMVRAPRPVEMAPPVLSSNLADPLPLCSYLALPPCSCTERKGTRPEPPAAPTQGLRKAPVDRRCPQPQGQQRHQKPPLTLFTRSISPATHGNNPRSSVSPSVMRRPRNNNQLCLGVVVLMCAAAVVAEAGTGTFIYAGCSPSKYQPGTPFEANLQSILTSISTAASNGAGHNSFTAGANGTGGAAVYGLYQCRGDMDSGDCAACVRDAVGQLGQVCPGAYAASLQLEGCYVRYDSSSFVGTPDTAMVYRKCSTSTSSDAGFLSSRDAVLGDLQQGGVGVDEDGYKVSRNGGVQGMAQCLRDIAVADCTACLAQAVGQLKGTCGTALAADVYLAQCYVRYWANGYYFQPTQGM</sequence>
<keyword evidence="17" id="KW-1185">Reference proteome</keyword>
<dbReference type="PANTHER" id="PTHR32080:SF2">
    <property type="entry name" value="PLASMODESMATA-LOCATED PROTEIN 8"/>
    <property type="match status" value="1"/>
</dbReference>
<feature type="compositionally biased region" description="Low complexity" evidence="14">
    <location>
        <begin position="162"/>
        <end position="173"/>
    </location>
</feature>
<keyword evidence="6" id="KW-0732">Signal</keyword>
<evidence type="ECO:0000256" key="14">
    <source>
        <dbReference type="SAM" id="MobiDB-lite"/>
    </source>
</evidence>
<evidence type="ECO:0000256" key="4">
    <source>
        <dbReference type="ARBA" id="ARBA00022581"/>
    </source>
</evidence>
<keyword evidence="9" id="KW-1133">Transmembrane helix</keyword>
<evidence type="ECO:0000256" key="10">
    <source>
        <dbReference type="ARBA" id="ARBA00023136"/>
    </source>
</evidence>
<evidence type="ECO:0000256" key="7">
    <source>
        <dbReference type="ARBA" id="ARBA00022737"/>
    </source>
</evidence>
<feature type="domain" description="Gnk2-homologous" evidence="15">
    <location>
        <begin position="202"/>
        <end position="308"/>
    </location>
</feature>
<dbReference type="PANTHER" id="PTHR32080">
    <property type="entry name" value="ANTIFUNGAL PROTEIN GINKBILOBIN-2-LIKE"/>
    <property type="match status" value="1"/>
</dbReference>
<evidence type="ECO:0000313" key="16">
    <source>
        <dbReference type="EMBL" id="KAF8703985.1"/>
    </source>
</evidence>
<dbReference type="FunFam" id="3.30.430.20:FF:000001">
    <property type="entry name" value="cysteine-rich repeat secretory protein 3"/>
    <property type="match status" value="1"/>
</dbReference>
<evidence type="ECO:0000256" key="12">
    <source>
        <dbReference type="ARBA" id="ARBA00024184"/>
    </source>
</evidence>
<protein>
    <recommendedName>
        <fullName evidence="15">Gnk2-homologous domain-containing protein</fullName>
    </recommendedName>
</protein>
<feature type="compositionally biased region" description="Polar residues" evidence="14">
    <location>
        <begin position="151"/>
        <end position="161"/>
    </location>
</feature>
<keyword evidence="3" id="KW-1003">Cell membrane</keyword>
<feature type="region of interest" description="Disordered" evidence="14">
    <location>
        <begin position="108"/>
        <end position="174"/>
    </location>
</feature>
<dbReference type="Proteomes" id="UP000636709">
    <property type="component" value="Unassembled WGS sequence"/>
</dbReference>
<dbReference type="FunFam" id="3.30.430.20:FF:000011">
    <property type="entry name" value="Cysteine-rich repeat secretory protein 15"/>
    <property type="match status" value="1"/>
</dbReference>
<keyword evidence="8" id="KW-0965">Cell junction</keyword>
<keyword evidence="5" id="KW-0812">Transmembrane</keyword>
<reference evidence="16" key="1">
    <citation type="submission" date="2020-07" db="EMBL/GenBank/DDBJ databases">
        <title>Genome sequence and genetic diversity analysis of an under-domesticated orphan crop, white fonio (Digitaria exilis).</title>
        <authorList>
            <person name="Bennetzen J.L."/>
            <person name="Chen S."/>
            <person name="Ma X."/>
            <person name="Wang X."/>
            <person name="Yssel A.E.J."/>
            <person name="Chaluvadi S.R."/>
            <person name="Johnson M."/>
            <person name="Gangashetty P."/>
            <person name="Hamidou F."/>
            <person name="Sanogo M.D."/>
            <person name="Zwaenepoel A."/>
            <person name="Wallace J."/>
            <person name="Van De Peer Y."/>
            <person name="Van Deynze A."/>
        </authorList>
    </citation>
    <scope>NUCLEOTIDE SEQUENCE</scope>
    <source>
        <tissue evidence="16">Leaves</tissue>
    </source>
</reference>
<accession>A0A835EPX2</accession>
<name>A0A835EPX2_9POAL</name>
<keyword evidence="7" id="KW-0677">Repeat</keyword>
<comment type="caution">
    <text evidence="16">The sequence shown here is derived from an EMBL/GenBank/DDBJ whole genome shotgun (WGS) entry which is preliminary data.</text>
</comment>
<evidence type="ECO:0000256" key="11">
    <source>
        <dbReference type="ARBA" id="ARBA00023157"/>
    </source>
</evidence>
<evidence type="ECO:0000256" key="9">
    <source>
        <dbReference type="ARBA" id="ARBA00022989"/>
    </source>
</evidence>